<gene>
    <name evidence="1" type="ORF">CG710_021815</name>
</gene>
<accession>A0A371J0S9</accession>
<reference evidence="1 2" key="1">
    <citation type="journal article" date="2017" name="Genome Announc.">
        <title>Draft Genome Sequence of a Sporulating and Motile Strain of Lachnotalea glycerini Isolated from Water in Quebec City, Canada.</title>
        <authorList>
            <person name="Maheux A.F."/>
            <person name="Boudreau D.K."/>
            <person name="Berube E."/>
            <person name="Boissinot M."/>
            <person name="Raymond F."/>
            <person name="Brodeur S."/>
            <person name="Corbeil J."/>
            <person name="Isabel S."/>
            <person name="Omar R.F."/>
            <person name="Bergeron M.G."/>
        </authorList>
    </citation>
    <scope>NUCLEOTIDE SEQUENCE [LARGE SCALE GENOMIC DNA]</scope>
    <source>
        <strain evidence="1 2">CCRI-19302</strain>
    </source>
</reference>
<dbReference type="AlphaFoldDB" id="A0A371J0S9"/>
<evidence type="ECO:0000313" key="2">
    <source>
        <dbReference type="Proteomes" id="UP000216411"/>
    </source>
</evidence>
<dbReference type="Proteomes" id="UP000216411">
    <property type="component" value="Unassembled WGS sequence"/>
</dbReference>
<proteinExistence type="predicted"/>
<sequence length="176" mass="19870">MATIKPRQTNVIVNYDGKNLDHKISAYLEKYDFTDVASGESDNINITVSNRNKKWLSAWKPSKGDTLKAKIQQKYWQNFAGKKKSITTNCGCFVLDDLSYSGRPLTCTMSAVSIPTDDAFNSDEVTRTWENVTLKEIARTIAEDAGIRLFYDAEEISVEGIEQNNQTNCKFLYSLS</sequence>
<dbReference type="SUPFAM" id="SSF69279">
    <property type="entry name" value="Phage tail proteins"/>
    <property type="match status" value="1"/>
</dbReference>
<feature type="non-terminal residue" evidence="1">
    <location>
        <position position="176"/>
    </location>
</feature>
<keyword evidence="2" id="KW-1185">Reference proteome</keyword>
<evidence type="ECO:0000313" key="1">
    <source>
        <dbReference type="EMBL" id="RDY26287.1"/>
    </source>
</evidence>
<protein>
    <submittedName>
        <fullName evidence="1">Uncharacterized protein</fullName>
    </submittedName>
</protein>
<organism evidence="1 2">
    <name type="scientific">Lachnotalea glycerini</name>
    <dbReference type="NCBI Taxonomy" id="1763509"/>
    <lineage>
        <taxon>Bacteria</taxon>
        <taxon>Bacillati</taxon>
        <taxon>Bacillota</taxon>
        <taxon>Clostridia</taxon>
        <taxon>Lachnospirales</taxon>
        <taxon>Lachnospiraceae</taxon>
        <taxon>Lachnotalea</taxon>
    </lineage>
</organism>
<name>A0A371J0S9_9FIRM</name>
<dbReference type="RefSeq" id="WP_330414449.1">
    <property type="nucleotide sequence ID" value="NZ_NOKA02000158.1"/>
</dbReference>
<comment type="caution">
    <text evidence="1">The sequence shown here is derived from an EMBL/GenBank/DDBJ whole genome shotgun (WGS) entry which is preliminary data.</text>
</comment>
<dbReference type="EMBL" id="NOKA02000158">
    <property type="protein sequence ID" value="RDY26287.1"/>
    <property type="molecule type" value="Genomic_DNA"/>
</dbReference>